<evidence type="ECO:0000313" key="3">
    <source>
        <dbReference type="Proteomes" id="UP000324222"/>
    </source>
</evidence>
<gene>
    <name evidence="2" type="ORF">E2C01_036448</name>
</gene>
<evidence type="ECO:0000256" key="1">
    <source>
        <dbReference type="SAM" id="MobiDB-lite"/>
    </source>
</evidence>
<feature type="region of interest" description="Disordered" evidence="1">
    <location>
        <begin position="1"/>
        <end position="72"/>
    </location>
</feature>
<feature type="compositionally biased region" description="Basic and acidic residues" evidence="1">
    <location>
        <begin position="48"/>
        <end position="58"/>
    </location>
</feature>
<organism evidence="2 3">
    <name type="scientific">Portunus trituberculatus</name>
    <name type="common">Swimming crab</name>
    <name type="synonym">Neptunus trituberculatus</name>
    <dbReference type="NCBI Taxonomy" id="210409"/>
    <lineage>
        <taxon>Eukaryota</taxon>
        <taxon>Metazoa</taxon>
        <taxon>Ecdysozoa</taxon>
        <taxon>Arthropoda</taxon>
        <taxon>Crustacea</taxon>
        <taxon>Multicrustacea</taxon>
        <taxon>Malacostraca</taxon>
        <taxon>Eumalacostraca</taxon>
        <taxon>Eucarida</taxon>
        <taxon>Decapoda</taxon>
        <taxon>Pleocyemata</taxon>
        <taxon>Brachyura</taxon>
        <taxon>Eubrachyura</taxon>
        <taxon>Portunoidea</taxon>
        <taxon>Portunidae</taxon>
        <taxon>Portuninae</taxon>
        <taxon>Portunus</taxon>
    </lineage>
</organism>
<proteinExistence type="predicted"/>
<dbReference type="Proteomes" id="UP000324222">
    <property type="component" value="Unassembled WGS sequence"/>
</dbReference>
<dbReference type="EMBL" id="VSRR010005580">
    <property type="protein sequence ID" value="MPC42817.1"/>
    <property type="molecule type" value="Genomic_DNA"/>
</dbReference>
<accession>A0A5B7FB71</accession>
<dbReference type="AlphaFoldDB" id="A0A5B7FB71"/>
<sequence>MNHNTARPSRHHYLPPPHSLPSPQCHISLSLASRTAIEPSPARPSPPRQREMEQDSTLHIHGRHNMRGDSLS</sequence>
<protein>
    <submittedName>
        <fullName evidence="2">Uncharacterized protein</fullName>
    </submittedName>
</protein>
<comment type="caution">
    <text evidence="2">The sequence shown here is derived from an EMBL/GenBank/DDBJ whole genome shotgun (WGS) entry which is preliminary data.</text>
</comment>
<evidence type="ECO:0000313" key="2">
    <source>
        <dbReference type="EMBL" id="MPC42817.1"/>
    </source>
</evidence>
<name>A0A5B7FB71_PORTR</name>
<keyword evidence="3" id="KW-1185">Reference proteome</keyword>
<reference evidence="2 3" key="1">
    <citation type="submission" date="2019-05" db="EMBL/GenBank/DDBJ databases">
        <title>Another draft genome of Portunus trituberculatus and its Hox gene families provides insights of decapod evolution.</title>
        <authorList>
            <person name="Jeong J.-H."/>
            <person name="Song I."/>
            <person name="Kim S."/>
            <person name="Choi T."/>
            <person name="Kim D."/>
            <person name="Ryu S."/>
            <person name="Kim W."/>
        </authorList>
    </citation>
    <scope>NUCLEOTIDE SEQUENCE [LARGE SCALE GENOMIC DNA]</scope>
    <source>
        <tissue evidence="2">Muscle</tissue>
    </source>
</reference>